<proteinExistence type="inferred from homology"/>
<keyword evidence="15" id="KW-0648">Protein biosynthesis</keyword>
<dbReference type="InterPro" id="IPR045864">
    <property type="entry name" value="aa-tRNA-synth_II/BPL/LPL"/>
</dbReference>
<dbReference type="GO" id="GO:0000287">
    <property type="term" value="F:magnesium ion binding"/>
    <property type="evidence" value="ECO:0007669"/>
    <property type="project" value="InterPro"/>
</dbReference>
<dbReference type="SUPFAM" id="SSF56037">
    <property type="entry name" value="PheT/TilS domain"/>
    <property type="match status" value="1"/>
</dbReference>
<dbReference type="Gene3D" id="3.50.40.10">
    <property type="entry name" value="Phenylalanyl-trna Synthetase, Chain B, domain 3"/>
    <property type="match status" value="1"/>
</dbReference>
<evidence type="ECO:0000256" key="11">
    <source>
        <dbReference type="ARBA" id="ARBA00022741"/>
    </source>
</evidence>
<dbReference type="SMART" id="SM00896">
    <property type="entry name" value="FDX-ACB"/>
    <property type="match status" value="1"/>
</dbReference>
<dbReference type="SUPFAM" id="SSF54991">
    <property type="entry name" value="Anticodon-binding domain of PheRS"/>
    <property type="match status" value="1"/>
</dbReference>
<dbReference type="InterPro" id="IPR005146">
    <property type="entry name" value="B3/B4_tRNA-bd"/>
</dbReference>
<evidence type="ECO:0000259" key="19">
    <source>
        <dbReference type="PROSITE" id="PS51447"/>
    </source>
</evidence>
<evidence type="ECO:0000256" key="8">
    <source>
        <dbReference type="ARBA" id="ARBA00022555"/>
    </source>
</evidence>
<evidence type="ECO:0000256" key="14">
    <source>
        <dbReference type="ARBA" id="ARBA00022884"/>
    </source>
</evidence>
<evidence type="ECO:0000256" key="10">
    <source>
        <dbReference type="ARBA" id="ARBA00022723"/>
    </source>
</evidence>
<feature type="domain" description="B5" evidence="20">
    <location>
        <begin position="54"/>
        <end position="130"/>
    </location>
</feature>
<keyword evidence="10" id="KW-0479">Metal-binding</keyword>
<organism evidence="21">
    <name type="scientific">hydrothermal vent metagenome</name>
    <dbReference type="NCBI Taxonomy" id="652676"/>
    <lineage>
        <taxon>unclassified sequences</taxon>
        <taxon>metagenomes</taxon>
        <taxon>ecological metagenomes</taxon>
    </lineage>
</organism>
<evidence type="ECO:0000256" key="6">
    <source>
        <dbReference type="ARBA" id="ARBA00017032"/>
    </source>
</evidence>
<evidence type="ECO:0000256" key="2">
    <source>
        <dbReference type="ARBA" id="ARBA00004496"/>
    </source>
</evidence>
<gene>
    <name evidence="21" type="ORF">MNBD_GAMMA09-3218</name>
</gene>
<keyword evidence="13" id="KW-0460">Magnesium</keyword>
<dbReference type="CDD" id="cd00769">
    <property type="entry name" value="PheRS_beta_core"/>
    <property type="match status" value="1"/>
</dbReference>
<comment type="subcellular location">
    <subcellularLocation>
        <location evidence="2">Cytoplasm</location>
    </subcellularLocation>
</comment>
<dbReference type="InterPro" id="IPR005147">
    <property type="entry name" value="tRNA_synthase_B5-dom"/>
</dbReference>
<dbReference type="FunFam" id="3.30.930.10:FF:000022">
    <property type="entry name" value="Phenylalanine--tRNA ligase beta subunit"/>
    <property type="match status" value="1"/>
</dbReference>
<dbReference type="InterPro" id="IPR041616">
    <property type="entry name" value="PheRS_beta_core"/>
</dbReference>
<evidence type="ECO:0000256" key="7">
    <source>
        <dbReference type="ARBA" id="ARBA00022490"/>
    </source>
</evidence>
<accession>A0A3B0X476</accession>
<sequence>REYGLHTDSSHRFERGVDPELPAMALQRATQLLIDICGGQAGPVVDRSAEADLPQRKPIELRLERVNRMLGIAFNADEVEDILTKLGMALQKTADDEWRVTAPGFRFDIAIEADLIEEIVRIHGYNKIPRTLPYYQPSMKPLVEAEVALQRVKSTLVERGYHEAISYSFVDPRWQAAINPDIEPVKLANPISADLSVMRTSIWPGLLKAVQHNLNRQQPRVRLFETGLTFVQQADELVQHAKVSGVITGTVVKEQWSADDRKVDFFDAKADLEAILSMGGLDEVYFEKSQHPALHPGQSAQIFKKNKAIGWIGALHPNTRKTLDIDPPVYLFEVDQKSLLEGNVPAFKALSKFPEVRRDLAILVKQEISVEELVKSIKSVTSEIFQEIILFDVYTGERIEAGLKSVALGLILQGFSSTLTDEDVEKEIRRIITVLNDRYGATLRE</sequence>
<dbReference type="SUPFAM" id="SSF46955">
    <property type="entry name" value="Putative DNA-binding domain"/>
    <property type="match status" value="1"/>
</dbReference>
<dbReference type="PANTHER" id="PTHR10947">
    <property type="entry name" value="PHENYLALANYL-TRNA SYNTHETASE BETA CHAIN AND LEUCINE-RICH REPEAT-CONTAINING PROTEIN 47"/>
    <property type="match status" value="1"/>
</dbReference>
<keyword evidence="14" id="KW-0694">RNA-binding</keyword>
<dbReference type="SMART" id="SM00874">
    <property type="entry name" value="B5"/>
    <property type="match status" value="1"/>
</dbReference>
<keyword evidence="12" id="KW-0067">ATP-binding</keyword>
<dbReference type="NCBIfam" id="TIGR00472">
    <property type="entry name" value="pheT_bact"/>
    <property type="match status" value="1"/>
</dbReference>
<reference evidence="21" key="1">
    <citation type="submission" date="2018-06" db="EMBL/GenBank/DDBJ databases">
        <authorList>
            <person name="Zhirakovskaya E."/>
        </authorList>
    </citation>
    <scope>NUCLEOTIDE SEQUENCE</scope>
</reference>
<feature type="domain" description="FDX-ACB" evidence="19">
    <location>
        <begin position="351"/>
        <end position="444"/>
    </location>
</feature>
<dbReference type="GO" id="GO:0004826">
    <property type="term" value="F:phenylalanine-tRNA ligase activity"/>
    <property type="evidence" value="ECO:0007669"/>
    <property type="project" value="UniProtKB-EC"/>
</dbReference>
<dbReference type="GO" id="GO:0000049">
    <property type="term" value="F:tRNA binding"/>
    <property type="evidence" value="ECO:0007669"/>
    <property type="project" value="UniProtKB-KW"/>
</dbReference>
<evidence type="ECO:0000256" key="17">
    <source>
        <dbReference type="ARBA" id="ARBA00033189"/>
    </source>
</evidence>
<comment type="catalytic activity">
    <reaction evidence="18">
        <text>tRNA(Phe) + L-phenylalanine + ATP = L-phenylalanyl-tRNA(Phe) + AMP + diphosphate + H(+)</text>
        <dbReference type="Rhea" id="RHEA:19413"/>
        <dbReference type="Rhea" id="RHEA-COMP:9668"/>
        <dbReference type="Rhea" id="RHEA-COMP:9699"/>
        <dbReference type="ChEBI" id="CHEBI:15378"/>
        <dbReference type="ChEBI" id="CHEBI:30616"/>
        <dbReference type="ChEBI" id="CHEBI:33019"/>
        <dbReference type="ChEBI" id="CHEBI:58095"/>
        <dbReference type="ChEBI" id="CHEBI:78442"/>
        <dbReference type="ChEBI" id="CHEBI:78531"/>
        <dbReference type="ChEBI" id="CHEBI:456215"/>
        <dbReference type="EC" id="6.1.1.20"/>
    </reaction>
</comment>
<dbReference type="PANTHER" id="PTHR10947:SF0">
    <property type="entry name" value="PHENYLALANINE--TRNA LIGASE BETA SUBUNIT"/>
    <property type="match status" value="1"/>
</dbReference>
<comment type="similarity">
    <text evidence="3">Belongs to the phenylalanyl-tRNA synthetase beta subunit family. Type 1 subfamily.</text>
</comment>
<evidence type="ECO:0000256" key="1">
    <source>
        <dbReference type="ARBA" id="ARBA00001946"/>
    </source>
</evidence>
<dbReference type="Gene3D" id="3.30.56.10">
    <property type="match status" value="1"/>
</dbReference>
<dbReference type="PROSITE" id="PS51483">
    <property type="entry name" value="B5"/>
    <property type="match status" value="1"/>
</dbReference>
<dbReference type="InterPro" id="IPR020825">
    <property type="entry name" value="Phe-tRNA_synthase-like_B3/B4"/>
</dbReference>
<dbReference type="AlphaFoldDB" id="A0A3B0X476"/>
<feature type="non-terminal residue" evidence="21">
    <location>
        <position position="1"/>
    </location>
</feature>
<dbReference type="PROSITE" id="PS51447">
    <property type="entry name" value="FDX_ACB"/>
    <property type="match status" value="1"/>
</dbReference>
<keyword evidence="8" id="KW-0820">tRNA-binding</keyword>
<dbReference type="FunFam" id="3.30.56.10:FF:000002">
    <property type="entry name" value="Phenylalanine--tRNA ligase beta subunit"/>
    <property type="match status" value="1"/>
</dbReference>
<dbReference type="Pfam" id="PF03147">
    <property type="entry name" value="FDX-ACB"/>
    <property type="match status" value="1"/>
</dbReference>
<evidence type="ECO:0000256" key="3">
    <source>
        <dbReference type="ARBA" id="ARBA00008653"/>
    </source>
</evidence>
<dbReference type="Gene3D" id="3.30.70.380">
    <property type="entry name" value="Ferrodoxin-fold anticodon-binding domain"/>
    <property type="match status" value="1"/>
</dbReference>
<keyword evidence="9 21" id="KW-0436">Ligase</keyword>
<dbReference type="SUPFAM" id="SSF55681">
    <property type="entry name" value="Class II aaRS and biotin synthetases"/>
    <property type="match status" value="1"/>
</dbReference>
<dbReference type="InterPro" id="IPR004532">
    <property type="entry name" value="Phe-tRNA-ligase_IIc_bsu_bact"/>
</dbReference>
<keyword evidence="11" id="KW-0547">Nucleotide-binding</keyword>
<dbReference type="Gene3D" id="3.30.930.10">
    <property type="entry name" value="Bira Bifunctional Protein, Domain 2"/>
    <property type="match status" value="1"/>
</dbReference>
<dbReference type="Pfam" id="PF17759">
    <property type="entry name" value="tRNA_synthFbeta"/>
    <property type="match status" value="1"/>
</dbReference>
<evidence type="ECO:0000256" key="18">
    <source>
        <dbReference type="ARBA" id="ARBA00049255"/>
    </source>
</evidence>
<evidence type="ECO:0000256" key="13">
    <source>
        <dbReference type="ARBA" id="ARBA00022842"/>
    </source>
</evidence>
<dbReference type="InterPro" id="IPR009061">
    <property type="entry name" value="DNA-bd_dom_put_sf"/>
</dbReference>
<evidence type="ECO:0000256" key="5">
    <source>
        <dbReference type="ARBA" id="ARBA00012814"/>
    </source>
</evidence>
<keyword evidence="7" id="KW-0963">Cytoplasm</keyword>
<evidence type="ECO:0000256" key="15">
    <source>
        <dbReference type="ARBA" id="ARBA00022917"/>
    </source>
</evidence>
<comment type="cofactor">
    <cofactor evidence="1">
        <name>Mg(2+)</name>
        <dbReference type="ChEBI" id="CHEBI:18420"/>
    </cofactor>
</comment>
<dbReference type="GO" id="GO:0005524">
    <property type="term" value="F:ATP binding"/>
    <property type="evidence" value="ECO:0007669"/>
    <property type="project" value="UniProtKB-KW"/>
</dbReference>
<dbReference type="GO" id="GO:0006432">
    <property type="term" value="P:phenylalanyl-tRNA aminoacylation"/>
    <property type="evidence" value="ECO:0007669"/>
    <property type="project" value="InterPro"/>
</dbReference>
<dbReference type="InterPro" id="IPR005121">
    <property type="entry name" value="Fdx_antiC-bd"/>
</dbReference>
<comment type="subunit">
    <text evidence="4">Tetramer of two alpha and two beta subunits.</text>
</comment>
<evidence type="ECO:0000259" key="20">
    <source>
        <dbReference type="PROSITE" id="PS51483"/>
    </source>
</evidence>
<evidence type="ECO:0000256" key="4">
    <source>
        <dbReference type="ARBA" id="ARBA00011209"/>
    </source>
</evidence>
<dbReference type="EMBL" id="UOFI01000037">
    <property type="protein sequence ID" value="VAW63118.1"/>
    <property type="molecule type" value="Genomic_DNA"/>
</dbReference>
<dbReference type="Pfam" id="PF03483">
    <property type="entry name" value="B3_4"/>
    <property type="match status" value="1"/>
</dbReference>
<keyword evidence="16 21" id="KW-0030">Aminoacyl-tRNA synthetase</keyword>
<dbReference type="Pfam" id="PF03484">
    <property type="entry name" value="B5"/>
    <property type="match status" value="1"/>
</dbReference>
<dbReference type="InterPro" id="IPR036690">
    <property type="entry name" value="Fdx_antiC-bd_sf"/>
</dbReference>
<dbReference type="InterPro" id="IPR045060">
    <property type="entry name" value="Phe-tRNA-ligase_IIc_bsu"/>
</dbReference>
<evidence type="ECO:0000256" key="9">
    <source>
        <dbReference type="ARBA" id="ARBA00022598"/>
    </source>
</evidence>
<dbReference type="EC" id="6.1.1.20" evidence="5"/>
<protein>
    <recommendedName>
        <fullName evidence="6">Phenylalanine--tRNA ligase beta subunit</fullName>
        <ecNumber evidence="5">6.1.1.20</ecNumber>
    </recommendedName>
    <alternativeName>
        <fullName evidence="17">Phenylalanyl-tRNA synthetase beta subunit</fullName>
    </alternativeName>
</protein>
<evidence type="ECO:0000313" key="21">
    <source>
        <dbReference type="EMBL" id="VAW63118.1"/>
    </source>
</evidence>
<evidence type="ECO:0000256" key="16">
    <source>
        <dbReference type="ARBA" id="ARBA00023146"/>
    </source>
</evidence>
<dbReference type="GO" id="GO:0009328">
    <property type="term" value="C:phenylalanine-tRNA ligase complex"/>
    <property type="evidence" value="ECO:0007669"/>
    <property type="project" value="TreeGrafter"/>
</dbReference>
<dbReference type="FunFam" id="3.30.70.380:FF:000001">
    <property type="entry name" value="Phenylalanine--tRNA ligase beta subunit"/>
    <property type="match status" value="1"/>
</dbReference>
<name>A0A3B0X476_9ZZZZ</name>
<evidence type="ECO:0000256" key="12">
    <source>
        <dbReference type="ARBA" id="ARBA00022840"/>
    </source>
</evidence>